<organism evidence="1 2">
    <name type="scientific">Flavobacterium saliperosum S13</name>
    <dbReference type="NCBI Taxonomy" id="1341155"/>
    <lineage>
        <taxon>Bacteria</taxon>
        <taxon>Pseudomonadati</taxon>
        <taxon>Bacteroidota</taxon>
        <taxon>Flavobacteriia</taxon>
        <taxon>Flavobacteriales</taxon>
        <taxon>Flavobacteriaceae</taxon>
        <taxon>Flavobacterium</taxon>
    </lineage>
</organism>
<reference evidence="1 2" key="1">
    <citation type="submission" date="2013-08" db="EMBL/GenBank/DDBJ databases">
        <title>Flavobacterium saliperosum type strain genome sequencing.</title>
        <authorList>
            <person name="Lee K."/>
            <person name="Yi H."/>
            <person name="Park S."/>
            <person name="Chun J."/>
        </authorList>
    </citation>
    <scope>NUCLEOTIDE SEQUENCE [LARGE SCALE GENOMIC DNA]</scope>
    <source>
        <strain evidence="1 2">S13</strain>
    </source>
</reference>
<accession>A0ABN0QD74</accession>
<name>A0ABN0QD74_9FLAO</name>
<dbReference type="EMBL" id="AVFO01000057">
    <property type="protein sequence ID" value="ESU21270.1"/>
    <property type="molecule type" value="Genomic_DNA"/>
</dbReference>
<comment type="caution">
    <text evidence="1">The sequence shown here is derived from an EMBL/GenBank/DDBJ whole genome shotgun (WGS) entry which is preliminary data.</text>
</comment>
<evidence type="ECO:0000313" key="2">
    <source>
        <dbReference type="Proteomes" id="UP000018234"/>
    </source>
</evidence>
<dbReference type="Proteomes" id="UP000018234">
    <property type="component" value="Unassembled WGS sequence"/>
</dbReference>
<gene>
    <name evidence="1" type="ORF">FSS13T_27210</name>
</gene>
<protein>
    <submittedName>
        <fullName evidence="1">Uncharacterized protein</fullName>
    </submittedName>
</protein>
<keyword evidence="2" id="KW-1185">Reference proteome</keyword>
<proteinExistence type="predicted"/>
<evidence type="ECO:0000313" key="1">
    <source>
        <dbReference type="EMBL" id="ESU21270.1"/>
    </source>
</evidence>
<sequence length="46" mass="5587">MFINWFSHVFIKFFQNLAQRPAGFMSVADFFITDVYKYTEKSERKT</sequence>